<sequence length="123" mass="13418">MTSEVVLTDDAKEDLRELDGSARKLVLKALTKLKQAPEQRGASLVGVLATFRKLVIGDRDYGIVYRVETDGTVVVGYVIGKRTDGEAYELARSRLALHHNQSAAQAVTELLDRAYNREAGSSA</sequence>
<proteinExistence type="predicted"/>
<reference evidence="2" key="1">
    <citation type="submission" date="2023-07" db="EMBL/GenBank/DDBJ databases">
        <title>Sequencing the genomes of 1000 actinobacteria strains.</title>
        <authorList>
            <person name="Klenk H.-P."/>
        </authorList>
    </citation>
    <scope>NUCLEOTIDE SEQUENCE</scope>
    <source>
        <strain evidence="2">DSM 45977</strain>
    </source>
</reference>
<organism evidence="2 3">
    <name type="scientific">Haloactinomyces albus</name>
    <dbReference type="NCBI Taxonomy" id="1352928"/>
    <lineage>
        <taxon>Bacteria</taxon>
        <taxon>Bacillati</taxon>
        <taxon>Actinomycetota</taxon>
        <taxon>Actinomycetes</taxon>
        <taxon>Actinopolysporales</taxon>
        <taxon>Actinopolysporaceae</taxon>
        <taxon>Haloactinomyces</taxon>
    </lineage>
</organism>
<dbReference type="AlphaFoldDB" id="A0AAE4CM49"/>
<dbReference type="Gene3D" id="3.30.2310.20">
    <property type="entry name" value="RelE-like"/>
    <property type="match status" value="1"/>
</dbReference>
<dbReference type="RefSeq" id="WP_310269668.1">
    <property type="nucleotide sequence ID" value="NZ_JAVDXW010000001.1"/>
</dbReference>
<dbReference type="Pfam" id="PF05016">
    <property type="entry name" value="ParE_toxin"/>
    <property type="match status" value="1"/>
</dbReference>
<dbReference type="Proteomes" id="UP001180845">
    <property type="component" value="Unassembled WGS sequence"/>
</dbReference>
<comment type="caution">
    <text evidence="2">The sequence shown here is derived from an EMBL/GenBank/DDBJ whole genome shotgun (WGS) entry which is preliminary data.</text>
</comment>
<evidence type="ECO:0000313" key="3">
    <source>
        <dbReference type="Proteomes" id="UP001180845"/>
    </source>
</evidence>
<gene>
    <name evidence="2" type="ORF">JOF55_000793</name>
</gene>
<dbReference type="InterPro" id="IPR007712">
    <property type="entry name" value="RelE/ParE_toxin"/>
</dbReference>
<dbReference type="InterPro" id="IPR035093">
    <property type="entry name" value="RelE/ParE_toxin_dom_sf"/>
</dbReference>
<dbReference type="SUPFAM" id="SSF143011">
    <property type="entry name" value="RelE-like"/>
    <property type="match status" value="1"/>
</dbReference>
<protein>
    <submittedName>
        <fullName evidence="2">mRNA interferase RelE/StbE</fullName>
    </submittedName>
</protein>
<evidence type="ECO:0000313" key="2">
    <source>
        <dbReference type="EMBL" id="MDR7300612.1"/>
    </source>
</evidence>
<accession>A0AAE4CM49</accession>
<keyword evidence="3" id="KW-1185">Reference proteome</keyword>
<name>A0AAE4CM49_9ACTN</name>
<keyword evidence="1" id="KW-1277">Toxin-antitoxin system</keyword>
<dbReference type="EMBL" id="JAVDXW010000001">
    <property type="protein sequence ID" value="MDR7300612.1"/>
    <property type="molecule type" value="Genomic_DNA"/>
</dbReference>
<evidence type="ECO:0000256" key="1">
    <source>
        <dbReference type="ARBA" id="ARBA00022649"/>
    </source>
</evidence>